<reference evidence="2 3" key="1">
    <citation type="submission" date="2019-08" db="EMBL/GenBank/DDBJ databases">
        <title>Archangium and Cystobacter genomes.</title>
        <authorList>
            <person name="Chen I.-C.K."/>
            <person name="Wielgoss S."/>
        </authorList>
    </citation>
    <scope>NUCLEOTIDE SEQUENCE [LARGE SCALE GENOMIC DNA]</scope>
    <source>
        <strain evidence="2 3">Cbm 6</strain>
    </source>
</reference>
<evidence type="ECO:0000256" key="1">
    <source>
        <dbReference type="SAM" id="MobiDB-lite"/>
    </source>
</evidence>
<sequence length="460" mass="51954">MSQNPSAQPHPEHDEERGLQETLRYPLFDALRNRRTRRVAKGIQSIPAGSLSYTSKHEPEPLTPLEEALLIASTGITGVTLPDQPFLTEDGKPLVGSPMVDVIGRTAGSPDNAQATSFFLINDSGTYFLRRPQGDDALMLAGGQLTAARLIAYAEKCKVKVSDKRIEFPRQYPYYMGRNRYMSNVPGSTILVPVVDLTRQYINGIMFLLTQDAGHRPTFIDDWNFYRVAGVQKWVRNGFLNKDQKIPLGVLGTARIPYEADFLMQNIFLVAEAMGLGAWIHAAFIGPVLLGDPEYRNAGNSLRFRYHTPRNLVRQALKFISPLPSWRPNPVGLDGLMQGYCPPYYGSMDEAVDALIAHKYGPNGLYNNPKDFEQVFKPGLAQKFISEVPHYSEEVIACAKDVCNYIYETYDRFPAHADAMFVPGVWIQMHHLDLDYYDQLFSNGYSETQARHEELWHGRR</sequence>
<dbReference type="EMBL" id="CP043494">
    <property type="protein sequence ID" value="WNG47760.1"/>
    <property type="molecule type" value="Genomic_DNA"/>
</dbReference>
<name>A0ABY9WX96_9BACT</name>
<dbReference type="Proteomes" id="UP001611383">
    <property type="component" value="Chromosome"/>
</dbReference>
<feature type="compositionally biased region" description="Basic and acidic residues" evidence="1">
    <location>
        <begin position="10"/>
        <end position="19"/>
    </location>
</feature>
<proteinExistence type="predicted"/>
<organism evidence="2 3">
    <name type="scientific">Archangium minus</name>
    <dbReference type="NCBI Taxonomy" id="83450"/>
    <lineage>
        <taxon>Bacteria</taxon>
        <taxon>Pseudomonadati</taxon>
        <taxon>Myxococcota</taxon>
        <taxon>Myxococcia</taxon>
        <taxon>Myxococcales</taxon>
        <taxon>Cystobacterineae</taxon>
        <taxon>Archangiaceae</taxon>
        <taxon>Archangium</taxon>
    </lineage>
</organism>
<keyword evidence="3" id="KW-1185">Reference proteome</keyword>
<gene>
    <name evidence="2" type="ORF">F0U60_29245</name>
</gene>
<accession>A0ABY9WX96</accession>
<evidence type="ECO:0000313" key="3">
    <source>
        <dbReference type="Proteomes" id="UP001611383"/>
    </source>
</evidence>
<protein>
    <submittedName>
        <fullName evidence="2">Uncharacterized protein</fullName>
    </submittedName>
</protein>
<dbReference type="RefSeq" id="WP_395804466.1">
    <property type="nucleotide sequence ID" value="NZ_CP043494.1"/>
</dbReference>
<feature type="region of interest" description="Disordered" evidence="1">
    <location>
        <begin position="1"/>
        <end position="21"/>
    </location>
</feature>
<evidence type="ECO:0000313" key="2">
    <source>
        <dbReference type="EMBL" id="WNG47760.1"/>
    </source>
</evidence>